<reference evidence="6 7" key="1">
    <citation type="submission" date="2016-09" db="EMBL/GenBank/DDBJ databases">
        <authorList>
            <person name="Capua I."/>
            <person name="De Benedictis P."/>
            <person name="Joannis T."/>
            <person name="Lombin L.H."/>
            <person name="Cattoli G."/>
        </authorList>
    </citation>
    <scope>NUCLEOTIDE SEQUENCE [LARGE SCALE GENOMIC DNA]</scope>
    <source>
        <strain evidence="6 7">LMG 25899</strain>
    </source>
</reference>
<evidence type="ECO:0000256" key="4">
    <source>
        <dbReference type="ARBA" id="ARBA00023163"/>
    </source>
</evidence>
<dbReference type="InterPro" id="IPR000551">
    <property type="entry name" value="MerR-type_HTH_dom"/>
</dbReference>
<dbReference type="SUPFAM" id="SSF46955">
    <property type="entry name" value="Putative DNA-binding domain"/>
    <property type="match status" value="1"/>
</dbReference>
<gene>
    <name evidence="6" type="ORF">BCR26_03870</name>
</gene>
<feature type="domain" description="HTH merR-type" evidence="5">
    <location>
        <begin position="1"/>
        <end position="70"/>
    </location>
</feature>
<dbReference type="EMBL" id="MIEK01000034">
    <property type="protein sequence ID" value="OEH81899.1"/>
    <property type="molecule type" value="Genomic_DNA"/>
</dbReference>
<proteinExistence type="predicted"/>
<keyword evidence="4" id="KW-0804">Transcription</keyword>
<keyword evidence="3" id="KW-0238">DNA-binding</keyword>
<dbReference type="InterPro" id="IPR009061">
    <property type="entry name" value="DNA-bd_dom_put_sf"/>
</dbReference>
<keyword evidence="7" id="KW-1185">Reference proteome</keyword>
<dbReference type="OrthoDB" id="9811174at2"/>
<dbReference type="GO" id="GO:0003677">
    <property type="term" value="F:DNA binding"/>
    <property type="evidence" value="ECO:0007669"/>
    <property type="project" value="UniProtKB-KW"/>
</dbReference>
<dbReference type="InterPro" id="IPR047057">
    <property type="entry name" value="MerR_fam"/>
</dbReference>
<dbReference type="AlphaFoldDB" id="A0A1E5KWA2"/>
<comment type="caution">
    <text evidence="6">The sequence shown here is derived from an EMBL/GenBank/DDBJ whole genome shotgun (WGS) entry which is preliminary data.</text>
</comment>
<evidence type="ECO:0000256" key="3">
    <source>
        <dbReference type="ARBA" id="ARBA00023125"/>
    </source>
</evidence>
<evidence type="ECO:0000256" key="1">
    <source>
        <dbReference type="ARBA" id="ARBA00022491"/>
    </source>
</evidence>
<name>A0A1E5KWA2_9ENTE</name>
<dbReference type="RefSeq" id="WP_069699221.1">
    <property type="nucleotide sequence ID" value="NZ_JAGGMA010000007.1"/>
</dbReference>
<dbReference type="SMART" id="SM00422">
    <property type="entry name" value="HTH_MERR"/>
    <property type="match status" value="1"/>
</dbReference>
<dbReference type="CDD" id="cd01109">
    <property type="entry name" value="HTH_YyaN"/>
    <property type="match status" value="1"/>
</dbReference>
<protein>
    <recommendedName>
        <fullName evidence="5">HTH merR-type domain-containing protein</fullName>
    </recommendedName>
</protein>
<dbReference type="PROSITE" id="PS50937">
    <property type="entry name" value="HTH_MERR_2"/>
    <property type="match status" value="1"/>
</dbReference>
<evidence type="ECO:0000256" key="2">
    <source>
        <dbReference type="ARBA" id="ARBA00023015"/>
    </source>
</evidence>
<evidence type="ECO:0000259" key="5">
    <source>
        <dbReference type="PROSITE" id="PS50937"/>
    </source>
</evidence>
<keyword evidence="1" id="KW-0678">Repressor</keyword>
<sequence length="148" mass="17248">MYSISQVGKMMGFTPATLRYYESEGLLPFVKRKENGIRYFEEKDLDLLATIRFMKDTGASLGDIRNVIQLVMQGDETLQERLSYYLDQEQKIKDKIQQLSTDLKKVAWKIEYYQKAIEAGTEEVNQGEAGLYDLFYKDFDVDIEKKAN</sequence>
<dbReference type="GO" id="GO:0003700">
    <property type="term" value="F:DNA-binding transcription factor activity"/>
    <property type="evidence" value="ECO:0007669"/>
    <property type="project" value="InterPro"/>
</dbReference>
<evidence type="ECO:0000313" key="6">
    <source>
        <dbReference type="EMBL" id="OEH81899.1"/>
    </source>
</evidence>
<dbReference type="Gene3D" id="1.10.1660.10">
    <property type="match status" value="1"/>
</dbReference>
<dbReference type="PANTHER" id="PTHR30204:SF69">
    <property type="entry name" value="MERR-FAMILY TRANSCRIPTIONAL REGULATOR"/>
    <property type="match status" value="1"/>
</dbReference>
<evidence type="ECO:0000313" key="7">
    <source>
        <dbReference type="Proteomes" id="UP000095256"/>
    </source>
</evidence>
<dbReference type="Proteomes" id="UP000095256">
    <property type="component" value="Unassembled WGS sequence"/>
</dbReference>
<dbReference type="Pfam" id="PF13411">
    <property type="entry name" value="MerR_1"/>
    <property type="match status" value="1"/>
</dbReference>
<dbReference type="PANTHER" id="PTHR30204">
    <property type="entry name" value="REDOX-CYCLING DRUG-SENSING TRANSCRIPTIONAL ACTIVATOR SOXR"/>
    <property type="match status" value="1"/>
</dbReference>
<dbReference type="STRING" id="762845.BCR26_03870"/>
<keyword evidence="2" id="KW-0805">Transcription regulation</keyword>
<organism evidence="6 7">
    <name type="scientific">Enterococcus rivorum</name>
    <dbReference type="NCBI Taxonomy" id="762845"/>
    <lineage>
        <taxon>Bacteria</taxon>
        <taxon>Bacillati</taxon>
        <taxon>Bacillota</taxon>
        <taxon>Bacilli</taxon>
        <taxon>Lactobacillales</taxon>
        <taxon>Enterococcaceae</taxon>
        <taxon>Enterococcus</taxon>
    </lineage>
</organism>
<accession>A0A1E5KWA2</accession>